<dbReference type="AlphaFoldDB" id="A0A9D1JZW9"/>
<reference evidence="1" key="2">
    <citation type="journal article" date="2021" name="PeerJ">
        <title>Extensive microbial diversity within the chicken gut microbiome revealed by metagenomics and culture.</title>
        <authorList>
            <person name="Gilroy R."/>
            <person name="Ravi A."/>
            <person name="Getino M."/>
            <person name="Pursley I."/>
            <person name="Horton D.L."/>
            <person name="Alikhan N.F."/>
            <person name="Baker D."/>
            <person name="Gharbi K."/>
            <person name="Hall N."/>
            <person name="Watson M."/>
            <person name="Adriaenssens E.M."/>
            <person name="Foster-Nyarko E."/>
            <person name="Jarju S."/>
            <person name="Secka A."/>
            <person name="Antonio M."/>
            <person name="Oren A."/>
            <person name="Chaudhuri R.R."/>
            <person name="La Ragione R."/>
            <person name="Hildebrand F."/>
            <person name="Pallen M.J."/>
        </authorList>
    </citation>
    <scope>NUCLEOTIDE SEQUENCE</scope>
    <source>
        <strain evidence="1">CHK199-13235</strain>
    </source>
</reference>
<comment type="caution">
    <text evidence="1">The sequence shown here is derived from an EMBL/GenBank/DDBJ whole genome shotgun (WGS) entry which is preliminary data.</text>
</comment>
<sequence length="110" mass="12099">MMNTAAAESALQDLWAALAAGRPEEAFLTCAKALEALLNLCYEAEGLPLPPLAERFIHLPETRLGTKFRPNIEAYARVCRRLDGVTPGRSPDTFPQYSDGARLLARLRAE</sequence>
<reference evidence="1" key="1">
    <citation type="submission" date="2020-10" db="EMBL/GenBank/DDBJ databases">
        <authorList>
            <person name="Gilroy R."/>
        </authorList>
    </citation>
    <scope>NUCLEOTIDE SEQUENCE</scope>
    <source>
        <strain evidence="1">CHK199-13235</strain>
    </source>
</reference>
<gene>
    <name evidence="1" type="ORF">IAB51_05050</name>
</gene>
<accession>A0A9D1JZW9</accession>
<name>A0A9D1JZW9_9FIRM</name>
<evidence type="ECO:0000313" key="2">
    <source>
        <dbReference type="Proteomes" id="UP000824002"/>
    </source>
</evidence>
<proteinExistence type="predicted"/>
<dbReference type="EMBL" id="DVJP01000035">
    <property type="protein sequence ID" value="HIS76162.1"/>
    <property type="molecule type" value="Genomic_DNA"/>
</dbReference>
<organism evidence="1 2">
    <name type="scientific">Candidatus Merdivicinus excrementipullorum</name>
    <dbReference type="NCBI Taxonomy" id="2840867"/>
    <lineage>
        <taxon>Bacteria</taxon>
        <taxon>Bacillati</taxon>
        <taxon>Bacillota</taxon>
        <taxon>Clostridia</taxon>
        <taxon>Eubacteriales</taxon>
        <taxon>Oscillospiraceae</taxon>
        <taxon>Oscillospiraceae incertae sedis</taxon>
        <taxon>Candidatus Merdivicinus</taxon>
    </lineage>
</organism>
<protein>
    <submittedName>
        <fullName evidence="1">Uncharacterized protein</fullName>
    </submittedName>
</protein>
<dbReference type="Proteomes" id="UP000824002">
    <property type="component" value="Unassembled WGS sequence"/>
</dbReference>
<evidence type="ECO:0000313" key="1">
    <source>
        <dbReference type="EMBL" id="HIS76162.1"/>
    </source>
</evidence>